<dbReference type="EMBL" id="CP149822">
    <property type="protein sequence ID" value="WZN41997.1"/>
    <property type="molecule type" value="Genomic_DNA"/>
</dbReference>
<evidence type="ECO:0000313" key="2">
    <source>
        <dbReference type="Proteomes" id="UP001485459"/>
    </source>
</evidence>
<evidence type="ECO:0000313" key="1">
    <source>
        <dbReference type="EMBL" id="WZN41997.1"/>
    </source>
</evidence>
<protein>
    <recommendedName>
        <fullName evidence="3">Tetratricopeptide repeat protein</fullName>
    </recommendedName>
</protein>
<dbReference type="Proteomes" id="UP001485459">
    <property type="component" value="Chromosome"/>
</dbReference>
<gene>
    <name evidence="1" type="ORF">WJU16_02970</name>
</gene>
<keyword evidence="2" id="KW-1185">Reference proteome</keyword>
<name>A0ABZ2YRK7_9BACT</name>
<organism evidence="1 2">
    <name type="scientific">Chitinophaga pollutisoli</name>
    <dbReference type="NCBI Taxonomy" id="3133966"/>
    <lineage>
        <taxon>Bacteria</taxon>
        <taxon>Pseudomonadati</taxon>
        <taxon>Bacteroidota</taxon>
        <taxon>Chitinophagia</taxon>
        <taxon>Chitinophagales</taxon>
        <taxon>Chitinophagaceae</taxon>
        <taxon>Chitinophaga</taxon>
    </lineage>
</organism>
<sequence length="260" mass="29642">MVALLDKPGYKERWHSLLEYLLPSLQRVGRHADAVEIAEKLYDPNHPIYFCTAFLLEAIEKGCDYVEALTMAKNAMKYFPKDPFFHGKELAYYFRANDQDKIQGKLQEFVDQRWPVEDRMNALLIAVVSAGRFHHMRGLELALEIRNENPQHPLHRKAYERFVIGVIESGFRAGDQAVVDDYCAVELKDEKGAVMNVVIDDKATLQHSISSSSERALLLMGKQAGAVIEMDGKLFTISKISSRYEAAFRESRSTDVINQN</sequence>
<reference evidence="2" key="1">
    <citation type="submission" date="2024-03" db="EMBL/GenBank/DDBJ databases">
        <title>Chitinophaga horti sp. nov., isolated from garden soil.</title>
        <authorList>
            <person name="Lee D.S."/>
            <person name="Han D.M."/>
            <person name="Baek J.H."/>
            <person name="Choi D.G."/>
            <person name="Jeon J.H."/>
            <person name="Jeon C.O."/>
        </authorList>
    </citation>
    <scope>NUCLEOTIDE SEQUENCE [LARGE SCALE GENOMIC DNA]</scope>
    <source>
        <strain evidence="2">GPA1</strain>
    </source>
</reference>
<evidence type="ECO:0008006" key="3">
    <source>
        <dbReference type="Google" id="ProtNLM"/>
    </source>
</evidence>
<proteinExistence type="predicted"/>
<dbReference type="RefSeq" id="WP_341836840.1">
    <property type="nucleotide sequence ID" value="NZ_CP149822.1"/>
</dbReference>
<accession>A0ABZ2YRK7</accession>